<feature type="transmembrane region" description="Helical" evidence="1">
    <location>
        <begin position="21"/>
        <end position="39"/>
    </location>
</feature>
<evidence type="ECO:0000256" key="1">
    <source>
        <dbReference type="SAM" id="Phobius"/>
    </source>
</evidence>
<name>A0A938XVI9_9BACL</name>
<proteinExistence type="predicted"/>
<comment type="caution">
    <text evidence="2">The sequence shown here is derived from an EMBL/GenBank/DDBJ whole genome shotgun (WGS) entry which is preliminary data.</text>
</comment>
<gene>
    <name evidence="2" type="ORF">JOD01_002529</name>
</gene>
<sequence>MNAKIAASVLLLKQLRTRATLFVLIANQIIYAMSVQGRWSSQV</sequence>
<keyword evidence="1" id="KW-0812">Transmembrane</keyword>
<organism evidence="2 3">
    <name type="scientific">Brevibacillus fulvus</name>
    <dbReference type="NCBI Taxonomy" id="1125967"/>
    <lineage>
        <taxon>Bacteria</taxon>
        <taxon>Bacillati</taxon>
        <taxon>Bacillota</taxon>
        <taxon>Bacilli</taxon>
        <taxon>Bacillales</taxon>
        <taxon>Paenibacillaceae</taxon>
        <taxon>Brevibacillus</taxon>
    </lineage>
</organism>
<accession>A0A938XVI9</accession>
<evidence type="ECO:0000313" key="3">
    <source>
        <dbReference type="Proteomes" id="UP000717624"/>
    </source>
</evidence>
<keyword evidence="3" id="KW-1185">Reference proteome</keyword>
<dbReference type="RefSeq" id="WP_275581954.1">
    <property type="nucleotide sequence ID" value="NZ_BAABIN010000005.1"/>
</dbReference>
<dbReference type="EMBL" id="JAFBEB010000008">
    <property type="protein sequence ID" value="MBM7590917.1"/>
    <property type="molecule type" value="Genomic_DNA"/>
</dbReference>
<reference evidence="2" key="1">
    <citation type="submission" date="2021-01" db="EMBL/GenBank/DDBJ databases">
        <title>Genomic Encyclopedia of Type Strains, Phase IV (KMG-IV): sequencing the most valuable type-strain genomes for metagenomic binning, comparative biology and taxonomic classification.</title>
        <authorList>
            <person name="Goeker M."/>
        </authorList>
    </citation>
    <scope>NUCLEOTIDE SEQUENCE</scope>
    <source>
        <strain evidence="2">DSM 25523</strain>
    </source>
</reference>
<keyword evidence="1" id="KW-0472">Membrane</keyword>
<dbReference type="AlphaFoldDB" id="A0A938XVI9"/>
<keyword evidence="1" id="KW-1133">Transmembrane helix</keyword>
<protein>
    <submittedName>
        <fullName evidence="2">Uncharacterized protein</fullName>
    </submittedName>
</protein>
<dbReference type="Proteomes" id="UP000717624">
    <property type="component" value="Unassembled WGS sequence"/>
</dbReference>
<evidence type="ECO:0000313" key="2">
    <source>
        <dbReference type="EMBL" id="MBM7590917.1"/>
    </source>
</evidence>